<evidence type="ECO:0000256" key="9">
    <source>
        <dbReference type="ARBA" id="ARBA00023125"/>
    </source>
</evidence>
<comment type="cofactor">
    <cofactor evidence="11">
        <name>Zn(2+)</name>
        <dbReference type="ChEBI" id="CHEBI:29105"/>
    </cofactor>
    <text evidence="11">Binds 1 zinc ion per subunit.</text>
</comment>
<feature type="binding site" evidence="12">
    <location>
        <position position="116"/>
    </location>
    <ligand>
        <name>Fe cation</name>
        <dbReference type="ChEBI" id="CHEBI:24875"/>
    </ligand>
</feature>
<feature type="binding site" evidence="11">
    <location>
        <position position="127"/>
    </location>
    <ligand>
        <name>Zn(2+)</name>
        <dbReference type="ChEBI" id="CHEBI:29105"/>
    </ligand>
</feature>
<feature type="binding site" evidence="12">
    <location>
        <position position="99"/>
    </location>
    <ligand>
        <name>Fe cation</name>
        <dbReference type="ChEBI" id="CHEBI:24875"/>
    </ligand>
</feature>
<reference evidence="13 14" key="1">
    <citation type="submission" date="2018-10" db="EMBL/GenBank/DDBJ databases">
        <authorList>
            <person name="Li J."/>
        </authorList>
    </citation>
    <scope>NUCLEOTIDE SEQUENCE [LARGE SCALE GENOMIC DNA]</scope>
    <source>
        <strain evidence="13 14">IF 016277</strain>
    </source>
</reference>
<protein>
    <submittedName>
        <fullName evidence="13">Transcriptional repressor</fullName>
    </submittedName>
</protein>
<dbReference type="PANTHER" id="PTHR33202">
    <property type="entry name" value="ZINC UPTAKE REGULATION PROTEIN"/>
    <property type="match status" value="1"/>
</dbReference>
<dbReference type="InterPro" id="IPR043135">
    <property type="entry name" value="Fur_C"/>
</dbReference>
<evidence type="ECO:0000256" key="8">
    <source>
        <dbReference type="ARBA" id="ARBA00023015"/>
    </source>
</evidence>
<feature type="binding site" evidence="11">
    <location>
        <position position="124"/>
    </location>
    <ligand>
        <name>Zn(2+)</name>
        <dbReference type="ChEBI" id="CHEBI:29105"/>
    </ligand>
</feature>
<dbReference type="GO" id="GO:0003700">
    <property type="term" value="F:DNA-binding transcription factor activity"/>
    <property type="evidence" value="ECO:0007669"/>
    <property type="project" value="InterPro"/>
</dbReference>
<keyword evidence="14" id="KW-1185">Reference proteome</keyword>
<evidence type="ECO:0000256" key="11">
    <source>
        <dbReference type="PIRSR" id="PIRSR602481-1"/>
    </source>
</evidence>
<keyword evidence="4" id="KW-0963">Cytoplasm</keyword>
<keyword evidence="6 11" id="KW-0479">Metal-binding</keyword>
<dbReference type="GO" id="GO:1900376">
    <property type="term" value="P:regulation of secondary metabolite biosynthetic process"/>
    <property type="evidence" value="ECO:0007669"/>
    <property type="project" value="TreeGrafter"/>
</dbReference>
<proteinExistence type="inferred from homology"/>
<dbReference type="InterPro" id="IPR036390">
    <property type="entry name" value="WH_DNA-bd_sf"/>
</dbReference>
<dbReference type="CDD" id="cd07153">
    <property type="entry name" value="Fur_like"/>
    <property type="match status" value="1"/>
</dbReference>
<dbReference type="InterPro" id="IPR002481">
    <property type="entry name" value="FUR"/>
</dbReference>
<evidence type="ECO:0000256" key="4">
    <source>
        <dbReference type="ARBA" id="ARBA00022490"/>
    </source>
</evidence>
<evidence type="ECO:0000256" key="5">
    <source>
        <dbReference type="ARBA" id="ARBA00022491"/>
    </source>
</evidence>
<comment type="cofactor">
    <cofactor evidence="12">
        <name>Mn(2+)</name>
        <dbReference type="ChEBI" id="CHEBI:29035"/>
    </cofactor>
    <cofactor evidence="12">
        <name>Fe(2+)</name>
        <dbReference type="ChEBI" id="CHEBI:29033"/>
    </cofactor>
    <text evidence="12">Binds 1 Mn(2+) or Fe(2+) ion per subunit.</text>
</comment>
<keyword evidence="12" id="KW-0408">Iron</keyword>
<keyword evidence="8" id="KW-0805">Transcription regulation</keyword>
<dbReference type="Gene3D" id="3.30.1490.190">
    <property type="match status" value="1"/>
</dbReference>
<keyword evidence="5" id="KW-0678">Repressor</keyword>
<dbReference type="Proteomes" id="UP000272503">
    <property type="component" value="Unassembled WGS sequence"/>
</dbReference>
<dbReference type="GO" id="GO:0000976">
    <property type="term" value="F:transcription cis-regulatory region binding"/>
    <property type="evidence" value="ECO:0007669"/>
    <property type="project" value="TreeGrafter"/>
</dbReference>
<dbReference type="GO" id="GO:0005829">
    <property type="term" value="C:cytosol"/>
    <property type="evidence" value="ECO:0007669"/>
    <property type="project" value="TreeGrafter"/>
</dbReference>
<name>A0A3L7A4K3_9MICO</name>
<evidence type="ECO:0000256" key="10">
    <source>
        <dbReference type="ARBA" id="ARBA00023163"/>
    </source>
</evidence>
<dbReference type="GO" id="GO:0008270">
    <property type="term" value="F:zinc ion binding"/>
    <property type="evidence" value="ECO:0007669"/>
    <property type="project" value="TreeGrafter"/>
</dbReference>
<feature type="binding site" evidence="12">
    <location>
        <position position="78"/>
    </location>
    <ligand>
        <name>Fe cation</name>
        <dbReference type="ChEBI" id="CHEBI:24875"/>
    </ligand>
</feature>
<feature type="binding site" evidence="11">
    <location>
        <position position="87"/>
    </location>
    <ligand>
        <name>Zn(2+)</name>
        <dbReference type="ChEBI" id="CHEBI:29105"/>
    </ligand>
</feature>
<evidence type="ECO:0000313" key="14">
    <source>
        <dbReference type="Proteomes" id="UP000272503"/>
    </source>
</evidence>
<dbReference type="EMBL" id="RCUX01000007">
    <property type="protein sequence ID" value="RLP75273.1"/>
    <property type="molecule type" value="Genomic_DNA"/>
</dbReference>
<evidence type="ECO:0000256" key="3">
    <source>
        <dbReference type="ARBA" id="ARBA00011738"/>
    </source>
</evidence>
<evidence type="ECO:0000313" key="13">
    <source>
        <dbReference type="EMBL" id="RLP75273.1"/>
    </source>
</evidence>
<dbReference type="PANTHER" id="PTHR33202:SF2">
    <property type="entry name" value="FERRIC UPTAKE REGULATION PROTEIN"/>
    <property type="match status" value="1"/>
</dbReference>
<comment type="caution">
    <text evidence="13">The sequence shown here is derived from an EMBL/GenBank/DDBJ whole genome shotgun (WGS) entry which is preliminary data.</text>
</comment>
<evidence type="ECO:0000256" key="7">
    <source>
        <dbReference type="ARBA" id="ARBA00022833"/>
    </source>
</evidence>
<evidence type="ECO:0000256" key="12">
    <source>
        <dbReference type="PIRSR" id="PIRSR602481-2"/>
    </source>
</evidence>
<dbReference type="InterPro" id="IPR036388">
    <property type="entry name" value="WH-like_DNA-bd_sf"/>
</dbReference>
<dbReference type="OrthoDB" id="8659436at2"/>
<keyword evidence="7 11" id="KW-0862">Zinc</keyword>
<dbReference type="SUPFAM" id="SSF46785">
    <property type="entry name" value="Winged helix' DNA-binding domain"/>
    <property type="match status" value="1"/>
</dbReference>
<comment type="similarity">
    <text evidence="2">Belongs to the Fur family.</text>
</comment>
<dbReference type="Gene3D" id="1.10.10.10">
    <property type="entry name" value="Winged helix-like DNA-binding domain superfamily/Winged helix DNA-binding domain"/>
    <property type="match status" value="1"/>
</dbReference>
<feature type="binding site" evidence="11">
    <location>
        <position position="84"/>
    </location>
    <ligand>
        <name>Zn(2+)</name>
        <dbReference type="ChEBI" id="CHEBI:29105"/>
    </ligand>
</feature>
<organism evidence="13 14">
    <name type="scientific">Mycetocola tolaasinivorans</name>
    <dbReference type="NCBI Taxonomy" id="76635"/>
    <lineage>
        <taxon>Bacteria</taxon>
        <taxon>Bacillati</taxon>
        <taxon>Actinomycetota</taxon>
        <taxon>Actinomycetes</taxon>
        <taxon>Micrococcales</taxon>
        <taxon>Microbacteriaceae</taxon>
        <taxon>Mycetocola</taxon>
    </lineage>
</organism>
<evidence type="ECO:0000256" key="1">
    <source>
        <dbReference type="ARBA" id="ARBA00004496"/>
    </source>
</evidence>
<dbReference type="GO" id="GO:0045892">
    <property type="term" value="P:negative regulation of DNA-templated transcription"/>
    <property type="evidence" value="ECO:0007669"/>
    <property type="project" value="TreeGrafter"/>
</dbReference>
<dbReference type="AlphaFoldDB" id="A0A3L7A4K3"/>
<dbReference type="Pfam" id="PF01475">
    <property type="entry name" value="FUR"/>
    <property type="match status" value="1"/>
</dbReference>
<comment type="subunit">
    <text evidence="3">Homodimer.</text>
</comment>
<dbReference type="RefSeq" id="WP_121648822.1">
    <property type="nucleotide sequence ID" value="NZ_RCUX01000007.1"/>
</dbReference>
<keyword evidence="9" id="KW-0238">DNA-binding</keyword>
<comment type="subcellular location">
    <subcellularLocation>
        <location evidence="1">Cytoplasm</location>
    </subcellularLocation>
</comment>
<keyword evidence="10" id="KW-0804">Transcription</keyword>
<evidence type="ECO:0000256" key="6">
    <source>
        <dbReference type="ARBA" id="ARBA00022723"/>
    </source>
</evidence>
<gene>
    <name evidence="13" type="ORF">D9V32_10300</name>
</gene>
<sequence length="134" mass="14585">MAIRRNTWQREAVREALERSEGFISAQALHTELHRTGSPIGLATVYRALADLSTEGEADSLQSPEGEAIYRSCASIDHHHHLICRQCGTTAEIEATEVEAWASRVAAEHGFTEARHVVDIFGLCADCTAAAARA</sequence>
<evidence type="ECO:0000256" key="2">
    <source>
        <dbReference type="ARBA" id="ARBA00007957"/>
    </source>
</evidence>
<accession>A0A3L7A4K3</accession>